<dbReference type="InterPro" id="IPR007365">
    <property type="entry name" value="TFR-like_dimer_dom"/>
</dbReference>
<dbReference type="InterPro" id="IPR007484">
    <property type="entry name" value="Peptidase_M28"/>
</dbReference>
<dbReference type="Pfam" id="PF02225">
    <property type="entry name" value="PA"/>
    <property type="match status" value="1"/>
</dbReference>
<keyword evidence="6" id="KW-1185">Reference proteome</keyword>
<protein>
    <submittedName>
        <fullName evidence="5">Zn-dependent exopeptidase</fullName>
    </submittedName>
</protein>
<dbReference type="EMBL" id="MU006801">
    <property type="protein sequence ID" value="KAF2636005.1"/>
    <property type="molecule type" value="Genomic_DNA"/>
</dbReference>
<dbReference type="Pfam" id="PF04389">
    <property type="entry name" value="Peptidase_M28"/>
    <property type="match status" value="1"/>
</dbReference>
<dbReference type="InterPro" id="IPR046450">
    <property type="entry name" value="PA_dom_sf"/>
</dbReference>
<proteinExistence type="inferred from homology"/>
<feature type="domain" description="PA" evidence="2">
    <location>
        <begin position="141"/>
        <end position="222"/>
    </location>
</feature>
<dbReference type="CDD" id="cd02121">
    <property type="entry name" value="PA_GCPII_like"/>
    <property type="match status" value="1"/>
</dbReference>
<accession>A0A6A6RLI2</accession>
<dbReference type="Gene3D" id="1.20.930.40">
    <property type="entry name" value="Transferrin receptor-like, dimerisation domain"/>
    <property type="match status" value="1"/>
</dbReference>
<sequence>MLLESVIAFIPRFLSLFLQAYLDSGQGSRLPVDETLLESISAKRLRRNLAYVSSFAHVAGTPGGTAIAKWIENELQLYGFQDVHTEHFDVYLNHPRKDGGRRVAIVTAKGVQFEAQLDEESVYKDRIQPSVFHGYSTSANVTGHLVYANYGTVEDFTHLKDMGIRVSGAIVLVRYYQGDPASKTRRAELAGAAGCLLFSDPQDDGFVRGTPFPKGPYRPSDGVLQSSVIQSSFVVGDPLSPGFPSVPGSARYPRENSSAFNKIPSLPLSWRDASHLLHALEGHGQPLAGTGWAGGVRDFEWWTGDENSPTVLLQNILDENDNTPIYNVLAEIPGWEQKEKVIVLGNHHDAWCFGAADAGSGIAVFLEVARAFAALAQSGWRPRRTIRFASWDAEEYNLVGSTEHVEARIESLRSHGVAYVNVDVAVSGDTFVASGSTMLKSVLYKVLEQVRHPKSNASMLQEWKAANGTLTGLSDGSDYVAFQDLAGMSSIDVGFTSAGPQAFPYHSCYDCFEWMANFGDPSFEYHKAMAQVLALLIWHLADDAFVPLDLVSYAQDVIGYVKDLSAHSSKTELRKDLDLDPLHQAAELFYRNARIFEEADETISSIGQCLHNQTARLMHNDKTSLFESMLLDPKGMPGREQFKHIIYSPQAWPGDNAFFPGPRDAINIVNLTQAQLQIHRAACILSNASNALLL</sequence>
<dbReference type="FunFam" id="3.40.630.10:FF:000101">
    <property type="entry name" value="N-acetylated alpha-linked acidic dipeptidase like 1"/>
    <property type="match status" value="1"/>
</dbReference>
<dbReference type="InterPro" id="IPR039373">
    <property type="entry name" value="Peptidase_M28B"/>
</dbReference>
<dbReference type="SUPFAM" id="SSF47672">
    <property type="entry name" value="Transferrin receptor-like dimerisation domain"/>
    <property type="match status" value="1"/>
</dbReference>
<dbReference type="CDD" id="cd08022">
    <property type="entry name" value="M28_PSMA_like"/>
    <property type="match status" value="1"/>
</dbReference>
<dbReference type="Pfam" id="PF04253">
    <property type="entry name" value="TFR_dimer"/>
    <property type="match status" value="1"/>
</dbReference>
<organism evidence="5 6">
    <name type="scientific">Massarina eburnea CBS 473.64</name>
    <dbReference type="NCBI Taxonomy" id="1395130"/>
    <lineage>
        <taxon>Eukaryota</taxon>
        <taxon>Fungi</taxon>
        <taxon>Dikarya</taxon>
        <taxon>Ascomycota</taxon>
        <taxon>Pezizomycotina</taxon>
        <taxon>Dothideomycetes</taxon>
        <taxon>Pleosporomycetidae</taxon>
        <taxon>Pleosporales</taxon>
        <taxon>Massarineae</taxon>
        <taxon>Massarinaceae</taxon>
        <taxon>Massarina</taxon>
    </lineage>
</organism>
<evidence type="ECO:0000259" key="2">
    <source>
        <dbReference type="Pfam" id="PF02225"/>
    </source>
</evidence>
<dbReference type="AlphaFoldDB" id="A0A6A6RLI2"/>
<dbReference type="InterPro" id="IPR003137">
    <property type="entry name" value="PA_domain"/>
</dbReference>
<name>A0A6A6RLI2_9PLEO</name>
<dbReference type="GO" id="GO:0004180">
    <property type="term" value="F:carboxypeptidase activity"/>
    <property type="evidence" value="ECO:0007669"/>
    <property type="project" value="TreeGrafter"/>
</dbReference>
<dbReference type="InterPro" id="IPR036757">
    <property type="entry name" value="TFR-like_dimer_dom_sf"/>
</dbReference>
<evidence type="ECO:0000313" key="5">
    <source>
        <dbReference type="EMBL" id="KAF2636005.1"/>
    </source>
</evidence>
<dbReference type="Gene3D" id="3.40.630.10">
    <property type="entry name" value="Zn peptidases"/>
    <property type="match status" value="1"/>
</dbReference>
<dbReference type="Proteomes" id="UP000799753">
    <property type="component" value="Unassembled WGS sequence"/>
</dbReference>
<comment type="similarity">
    <text evidence="1">Belongs to the peptidase M28 family. M28B subfamily.</text>
</comment>
<evidence type="ECO:0000259" key="4">
    <source>
        <dbReference type="Pfam" id="PF04389"/>
    </source>
</evidence>
<gene>
    <name evidence="5" type="ORF">P280DRAFT_501595</name>
</gene>
<evidence type="ECO:0000256" key="1">
    <source>
        <dbReference type="ARBA" id="ARBA00005634"/>
    </source>
</evidence>
<dbReference type="SUPFAM" id="SSF53187">
    <property type="entry name" value="Zn-dependent exopeptidases"/>
    <property type="match status" value="1"/>
</dbReference>
<dbReference type="SUPFAM" id="SSF52025">
    <property type="entry name" value="PA domain"/>
    <property type="match status" value="1"/>
</dbReference>
<dbReference type="PANTHER" id="PTHR10404:SF71">
    <property type="entry name" value="CARBOXYPEPTIDASE TRE2, PUTATIVE (AFU_ORTHOLOGUE AFUA_3G10650)-RELATED"/>
    <property type="match status" value="1"/>
</dbReference>
<reference evidence="5" key="1">
    <citation type="journal article" date="2020" name="Stud. Mycol.">
        <title>101 Dothideomycetes genomes: a test case for predicting lifestyles and emergence of pathogens.</title>
        <authorList>
            <person name="Haridas S."/>
            <person name="Albert R."/>
            <person name="Binder M."/>
            <person name="Bloem J."/>
            <person name="Labutti K."/>
            <person name="Salamov A."/>
            <person name="Andreopoulos B."/>
            <person name="Baker S."/>
            <person name="Barry K."/>
            <person name="Bills G."/>
            <person name="Bluhm B."/>
            <person name="Cannon C."/>
            <person name="Castanera R."/>
            <person name="Culley D."/>
            <person name="Daum C."/>
            <person name="Ezra D."/>
            <person name="Gonzalez J."/>
            <person name="Henrissat B."/>
            <person name="Kuo A."/>
            <person name="Liang C."/>
            <person name="Lipzen A."/>
            <person name="Lutzoni F."/>
            <person name="Magnuson J."/>
            <person name="Mondo S."/>
            <person name="Nolan M."/>
            <person name="Ohm R."/>
            <person name="Pangilinan J."/>
            <person name="Park H.-J."/>
            <person name="Ramirez L."/>
            <person name="Alfaro M."/>
            <person name="Sun H."/>
            <person name="Tritt A."/>
            <person name="Yoshinaga Y."/>
            <person name="Zwiers L.-H."/>
            <person name="Turgeon B."/>
            <person name="Goodwin S."/>
            <person name="Spatafora J."/>
            <person name="Crous P."/>
            <person name="Grigoriev I."/>
        </authorList>
    </citation>
    <scope>NUCLEOTIDE SEQUENCE</scope>
    <source>
        <strain evidence="5">CBS 473.64</strain>
    </source>
</reference>
<evidence type="ECO:0000259" key="3">
    <source>
        <dbReference type="Pfam" id="PF04253"/>
    </source>
</evidence>
<dbReference type="OrthoDB" id="5841748at2759"/>
<dbReference type="Gene3D" id="3.50.30.30">
    <property type="match status" value="1"/>
</dbReference>
<feature type="domain" description="Peptidase M28" evidence="4">
    <location>
        <begin position="327"/>
        <end position="510"/>
    </location>
</feature>
<feature type="domain" description="Transferrin receptor-like dimerisation" evidence="3">
    <location>
        <begin position="577"/>
        <end position="692"/>
    </location>
</feature>
<evidence type="ECO:0000313" key="6">
    <source>
        <dbReference type="Proteomes" id="UP000799753"/>
    </source>
</evidence>
<dbReference type="PANTHER" id="PTHR10404">
    <property type="entry name" value="N-ACETYLATED-ALPHA-LINKED ACIDIC DIPEPTIDASE"/>
    <property type="match status" value="1"/>
</dbReference>